<dbReference type="SUPFAM" id="SSF46785">
    <property type="entry name" value="Winged helix' DNA-binding domain"/>
    <property type="match status" value="1"/>
</dbReference>
<evidence type="ECO:0000259" key="4">
    <source>
        <dbReference type="PROSITE" id="PS51077"/>
    </source>
</evidence>
<dbReference type="SMART" id="SM00346">
    <property type="entry name" value="HTH_ICLR"/>
    <property type="match status" value="1"/>
</dbReference>
<sequence>MPEEDEDTPASVVNMRGPQSVHRALEILTLVTEREPIGLSDLARASKLPASTAMRMLRALEQWSYVWRTDDGRYALGSRFIDSRVPAVTSRDTQLLDISGPVMERLTEETLESSYLAIPTPSNTCTFLREVQSPLPIRHVGFDGWAGRTASLDRSAAGKCLLSVHPTSGMLCERPLITPTPRSLLPLCTEWTVRLSPH</sequence>
<evidence type="ECO:0000313" key="7">
    <source>
        <dbReference type="Proteomes" id="UP000503441"/>
    </source>
</evidence>
<evidence type="ECO:0000256" key="1">
    <source>
        <dbReference type="ARBA" id="ARBA00023015"/>
    </source>
</evidence>
<dbReference type="PROSITE" id="PS51078">
    <property type="entry name" value="ICLR_ED"/>
    <property type="match status" value="1"/>
</dbReference>
<evidence type="ECO:0000256" key="3">
    <source>
        <dbReference type="ARBA" id="ARBA00023163"/>
    </source>
</evidence>
<keyword evidence="2" id="KW-0238">DNA-binding</keyword>
<dbReference type="SUPFAM" id="SSF55781">
    <property type="entry name" value="GAF domain-like"/>
    <property type="match status" value="1"/>
</dbReference>
<dbReference type="InterPro" id="IPR050707">
    <property type="entry name" value="HTH_MetabolicPath_Reg"/>
</dbReference>
<feature type="domain" description="IclR-ED" evidence="5">
    <location>
        <begin position="72"/>
        <end position="198"/>
    </location>
</feature>
<name>A0ABX6JXL1_9MICO</name>
<evidence type="ECO:0000259" key="5">
    <source>
        <dbReference type="PROSITE" id="PS51078"/>
    </source>
</evidence>
<accession>A0ABX6JXL1</accession>
<protein>
    <submittedName>
        <fullName evidence="6">Helix-turn-helix domain-containing protein</fullName>
    </submittedName>
</protein>
<keyword evidence="3" id="KW-0804">Transcription</keyword>
<evidence type="ECO:0000313" key="6">
    <source>
        <dbReference type="EMBL" id="QIM19062.1"/>
    </source>
</evidence>
<dbReference type="EMBL" id="CP049933">
    <property type="protein sequence ID" value="QIM19062.1"/>
    <property type="molecule type" value="Genomic_DNA"/>
</dbReference>
<proteinExistence type="predicted"/>
<dbReference type="Pfam" id="PF09339">
    <property type="entry name" value="HTH_IclR"/>
    <property type="match status" value="1"/>
</dbReference>
<dbReference type="Gene3D" id="3.30.450.40">
    <property type="match status" value="1"/>
</dbReference>
<reference evidence="6 7" key="1">
    <citation type="submission" date="2020-03" db="EMBL/GenBank/DDBJ databases">
        <title>Leucobacter sp. nov., isolated from beetles.</title>
        <authorList>
            <person name="Hyun D.-W."/>
            <person name="Bae J.-W."/>
        </authorList>
    </citation>
    <scope>NUCLEOTIDE SEQUENCE [LARGE SCALE GENOMIC DNA]</scope>
    <source>
        <strain evidence="6 7">HDW9A</strain>
    </source>
</reference>
<keyword evidence="1" id="KW-0805">Transcription regulation</keyword>
<dbReference type="InterPro" id="IPR005471">
    <property type="entry name" value="Tscrpt_reg_IclR_N"/>
</dbReference>
<dbReference type="Gene3D" id="1.10.10.10">
    <property type="entry name" value="Winged helix-like DNA-binding domain superfamily/Winged helix DNA-binding domain"/>
    <property type="match status" value="1"/>
</dbReference>
<dbReference type="InterPro" id="IPR036390">
    <property type="entry name" value="WH_DNA-bd_sf"/>
</dbReference>
<keyword evidence="7" id="KW-1185">Reference proteome</keyword>
<dbReference type="PANTHER" id="PTHR30136:SF24">
    <property type="entry name" value="HTH-TYPE TRANSCRIPTIONAL REPRESSOR ALLR"/>
    <property type="match status" value="1"/>
</dbReference>
<evidence type="ECO:0000256" key="2">
    <source>
        <dbReference type="ARBA" id="ARBA00023125"/>
    </source>
</evidence>
<dbReference type="Proteomes" id="UP000503441">
    <property type="component" value="Chromosome"/>
</dbReference>
<feature type="domain" description="HTH iclR-type" evidence="4">
    <location>
        <begin position="18"/>
        <end position="78"/>
    </location>
</feature>
<organism evidence="6 7">
    <name type="scientific">Leucobacter coleopterorum</name>
    <dbReference type="NCBI Taxonomy" id="2714933"/>
    <lineage>
        <taxon>Bacteria</taxon>
        <taxon>Bacillati</taxon>
        <taxon>Actinomycetota</taxon>
        <taxon>Actinomycetes</taxon>
        <taxon>Micrococcales</taxon>
        <taxon>Microbacteriaceae</taxon>
        <taxon>Leucobacter</taxon>
    </lineage>
</organism>
<dbReference type="InterPro" id="IPR036388">
    <property type="entry name" value="WH-like_DNA-bd_sf"/>
</dbReference>
<dbReference type="PANTHER" id="PTHR30136">
    <property type="entry name" value="HELIX-TURN-HELIX TRANSCRIPTIONAL REGULATOR, ICLR FAMILY"/>
    <property type="match status" value="1"/>
</dbReference>
<dbReference type="PROSITE" id="PS51077">
    <property type="entry name" value="HTH_ICLR"/>
    <property type="match status" value="1"/>
</dbReference>
<gene>
    <name evidence="6" type="ORF">G7066_11655</name>
</gene>
<dbReference type="InterPro" id="IPR014757">
    <property type="entry name" value="Tscrpt_reg_IclR_C"/>
</dbReference>
<dbReference type="InterPro" id="IPR029016">
    <property type="entry name" value="GAF-like_dom_sf"/>
</dbReference>